<feature type="compositionally biased region" description="Basic residues" evidence="1">
    <location>
        <begin position="26"/>
        <end position="39"/>
    </location>
</feature>
<sequence>MQALKASACAIEPTQKQEKERASERQKRRLKTTRAKKALKSVLKPTKRAFSERQKTCAKSSVKEASGKEESESVKRSNHETH</sequence>
<dbReference type="Proteomes" id="UP000000775">
    <property type="component" value="Chromosome"/>
</dbReference>
<organism evidence="2 3">
    <name type="scientific">Helicobacter acinonychis (strain Sheeba)</name>
    <dbReference type="NCBI Taxonomy" id="382638"/>
    <lineage>
        <taxon>Bacteria</taxon>
        <taxon>Pseudomonadati</taxon>
        <taxon>Campylobacterota</taxon>
        <taxon>Epsilonproteobacteria</taxon>
        <taxon>Campylobacterales</taxon>
        <taxon>Helicobacteraceae</taxon>
        <taxon>Helicobacter</taxon>
    </lineage>
</organism>
<proteinExistence type="predicted"/>
<reference evidence="2 3" key="1">
    <citation type="journal article" date="2006" name="PLoS Genet.">
        <title>Who ate whom? Adaptive Helicobacter genomic changes that accompanied a host jump from early humans to large felines.</title>
        <authorList>
            <person name="Eppinger M."/>
            <person name="Baar C."/>
            <person name="Linz B."/>
            <person name="Raddatz G."/>
            <person name="Lanz C."/>
            <person name="Keller H."/>
            <person name="Morelli G."/>
            <person name="Gressmann H."/>
            <person name="Achtman M."/>
            <person name="Schuster S.C."/>
        </authorList>
    </citation>
    <scope>NUCLEOTIDE SEQUENCE [LARGE SCALE GENOMIC DNA]</scope>
    <source>
        <strain evidence="2 3">Sheeba</strain>
    </source>
</reference>
<name>Q17VL2_HELAH</name>
<feature type="compositionally biased region" description="Basic and acidic residues" evidence="1">
    <location>
        <begin position="49"/>
        <end position="82"/>
    </location>
</feature>
<evidence type="ECO:0000313" key="2">
    <source>
        <dbReference type="EMBL" id="CAK00314.1"/>
    </source>
</evidence>
<gene>
    <name evidence="2" type="primary">Hac prophage II orf2</name>
    <name evidence="2" type="ordered locus">Hac_1604</name>
</gene>
<protein>
    <submittedName>
        <fullName evidence="2">Uncharacterized protein</fullName>
    </submittedName>
</protein>
<keyword evidence="3" id="KW-1185">Reference proteome</keyword>
<evidence type="ECO:0000256" key="1">
    <source>
        <dbReference type="SAM" id="MobiDB-lite"/>
    </source>
</evidence>
<dbReference type="EMBL" id="AM260522">
    <property type="protein sequence ID" value="CAK00314.1"/>
    <property type="molecule type" value="Genomic_DNA"/>
</dbReference>
<dbReference type="AlphaFoldDB" id="Q17VL2"/>
<feature type="region of interest" description="Disordered" evidence="1">
    <location>
        <begin position="1"/>
        <end position="82"/>
    </location>
</feature>
<dbReference type="HOGENOM" id="CLU_2553577_0_0_7"/>
<accession>Q17VL2</accession>
<dbReference type="KEGG" id="hac:Hac_1604"/>
<dbReference type="STRING" id="382638.Hac_1604"/>
<feature type="compositionally biased region" description="Basic and acidic residues" evidence="1">
    <location>
        <begin position="15"/>
        <end position="25"/>
    </location>
</feature>
<evidence type="ECO:0000313" key="3">
    <source>
        <dbReference type="Proteomes" id="UP000000775"/>
    </source>
</evidence>